<evidence type="ECO:0000313" key="3">
    <source>
        <dbReference type="Proteomes" id="UP001212821"/>
    </source>
</evidence>
<dbReference type="SUPFAM" id="SSF55811">
    <property type="entry name" value="Nudix"/>
    <property type="match status" value="1"/>
</dbReference>
<sequence length="162" mass="17991">MNRPPARRSGQQAFVLLEDPDRSDDFLVLLVDRVHEDGMTLPGGSAEQDELPHLAARRHLETETGLVLALRTILTIDYVPAAEFPEGVAFVHSGGMITPRQAETVRCHQPPADIRGLHWVPQAKLREVMADDQYRRVEDAWDAWEHGAGLPLLIRGVPVPVG</sequence>
<keyword evidence="2" id="KW-0378">Hydrolase</keyword>
<dbReference type="Proteomes" id="UP001212821">
    <property type="component" value="Chromosome"/>
</dbReference>
<accession>A0ABY7QEZ2</accession>
<dbReference type="InterPro" id="IPR000086">
    <property type="entry name" value="NUDIX_hydrolase_dom"/>
</dbReference>
<feature type="domain" description="Nudix hydrolase" evidence="1">
    <location>
        <begin position="6"/>
        <end position="144"/>
    </location>
</feature>
<evidence type="ECO:0000259" key="1">
    <source>
        <dbReference type="PROSITE" id="PS51462"/>
    </source>
</evidence>
<proteinExistence type="predicted"/>
<dbReference type="RefSeq" id="WP_270150256.1">
    <property type="nucleotide sequence ID" value="NZ_CP115450.1"/>
</dbReference>
<dbReference type="InterPro" id="IPR015797">
    <property type="entry name" value="NUDIX_hydrolase-like_dom_sf"/>
</dbReference>
<dbReference type="EMBL" id="CP115450">
    <property type="protein sequence ID" value="WBP91092.1"/>
    <property type="molecule type" value="Genomic_DNA"/>
</dbReference>
<keyword evidence="3" id="KW-1185">Reference proteome</keyword>
<organism evidence="2 3">
    <name type="scientific">Kitasatospora cathayae</name>
    <dbReference type="NCBI Taxonomy" id="3004092"/>
    <lineage>
        <taxon>Bacteria</taxon>
        <taxon>Bacillati</taxon>
        <taxon>Actinomycetota</taxon>
        <taxon>Actinomycetes</taxon>
        <taxon>Kitasatosporales</taxon>
        <taxon>Streptomycetaceae</taxon>
        <taxon>Kitasatospora</taxon>
    </lineage>
</organism>
<dbReference type="Gene3D" id="3.90.79.10">
    <property type="entry name" value="Nucleoside Triphosphate Pyrophosphohydrolase"/>
    <property type="match status" value="1"/>
</dbReference>
<dbReference type="PROSITE" id="PS51462">
    <property type="entry name" value="NUDIX"/>
    <property type="match status" value="1"/>
</dbReference>
<dbReference type="GO" id="GO:0016787">
    <property type="term" value="F:hydrolase activity"/>
    <property type="evidence" value="ECO:0007669"/>
    <property type="project" value="UniProtKB-KW"/>
</dbReference>
<reference evidence="3" key="1">
    <citation type="submission" date="2022-12" db="EMBL/GenBank/DDBJ databases">
        <authorList>
            <person name="Mo P."/>
        </authorList>
    </citation>
    <scope>NUCLEOTIDE SEQUENCE [LARGE SCALE GENOMIC DNA]</scope>
    <source>
        <strain evidence="3">HUAS 3-15</strain>
    </source>
</reference>
<evidence type="ECO:0000313" key="2">
    <source>
        <dbReference type="EMBL" id="WBP91092.1"/>
    </source>
</evidence>
<gene>
    <name evidence="2" type="ORF">O1G21_37950</name>
</gene>
<dbReference type="Pfam" id="PF00293">
    <property type="entry name" value="NUDIX"/>
    <property type="match status" value="1"/>
</dbReference>
<protein>
    <submittedName>
        <fullName evidence="2">NUDIX hydrolase</fullName>
    </submittedName>
</protein>
<name>A0ABY7QEZ2_9ACTN</name>